<gene>
    <name evidence="6" type="ORF">BKA19_2298</name>
</gene>
<dbReference type="PROSITE" id="PS51078">
    <property type="entry name" value="ICLR_ED"/>
    <property type="match status" value="1"/>
</dbReference>
<dbReference type="PANTHER" id="PTHR30136:SF24">
    <property type="entry name" value="HTH-TYPE TRANSCRIPTIONAL REPRESSOR ALLR"/>
    <property type="match status" value="1"/>
</dbReference>
<dbReference type="InterPro" id="IPR005471">
    <property type="entry name" value="Tscrpt_reg_IclR_N"/>
</dbReference>
<dbReference type="SMART" id="SM00346">
    <property type="entry name" value="HTH_ICLR"/>
    <property type="match status" value="1"/>
</dbReference>
<keyword evidence="2" id="KW-0238">DNA-binding</keyword>
<dbReference type="InterPro" id="IPR036390">
    <property type="entry name" value="WH_DNA-bd_sf"/>
</dbReference>
<dbReference type="GO" id="GO:0045892">
    <property type="term" value="P:negative regulation of DNA-templated transcription"/>
    <property type="evidence" value="ECO:0007669"/>
    <property type="project" value="TreeGrafter"/>
</dbReference>
<dbReference type="Proteomes" id="UP000292507">
    <property type="component" value="Unassembled WGS sequence"/>
</dbReference>
<dbReference type="Gene3D" id="1.10.10.10">
    <property type="entry name" value="Winged helix-like DNA-binding domain superfamily/Winged helix DNA-binding domain"/>
    <property type="match status" value="1"/>
</dbReference>
<evidence type="ECO:0000256" key="2">
    <source>
        <dbReference type="ARBA" id="ARBA00023125"/>
    </source>
</evidence>
<accession>A0A4Q7Y8I6</accession>
<keyword evidence="3" id="KW-0804">Transcription</keyword>
<evidence type="ECO:0000259" key="5">
    <source>
        <dbReference type="PROSITE" id="PS51078"/>
    </source>
</evidence>
<name>A0A4Q7Y8I6_9ACTN</name>
<sequence length="266" mass="28499">MTGATLRSDRSDVNHMRSVSVALGVLEAVSERQPVGVSELSRAMQLPKSTAQRMLLTLGELGWIRASPEEPTRWSLTTKAQAIGSRHRGQEEIRHIALPAMHGLSATTGETVHLSVPEDRRIVLLDKIEGEHPVRTHTEVGRSAPLHTTASGKAVLAAMPPAQAAALLGAAPLEALTDHTDTDVEAILQELEGVRRHGYAVAVGTRHPDVAAVGAAILSEPGQPVATLSLSLPSQRFPRRLWPVYGEQVARAAAECSRQLGWDPLP</sequence>
<proteinExistence type="predicted"/>
<dbReference type="SUPFAM" id="SSF55781">
    <property type="entry name" value="GAF domain-like"/>
    <property type="match status" value="1"/>
</dbReference>
<evidence type="ECO:0000313" key="6">
    <source>
        <dbReference type="EMBL" id="RZU32603.1"/>
    </source>
</evidence>
<protein>
    <submittedName>
        <fullName evidence="6">IclR family transcriptional regulator</fullName>
    </submittedName>
</protein>
<dbReference type="PANTHER" id="PTHR30136">
    <property type="entry name" value="HELIX-TURN-HELIX TRANSCRIPTIONAL REGULATOR, ICLR FAMILY"/>
    <property type="match status" value="1"/>
</dbReference>
<feature type="domain" description="IclR-ED" evidence="5">
    <location>
        <begin position="79"/>
        <end position="262"/>
    </location>
</feature>
<dbReference type="GO" id="GO:0003677">
    <property type="term" value="F:DNA binding"/>
    <property type="evidence" value="ECO:0007669"/>
    <property type="project" value="UniProtKB-KW"/>
</dbReference>
<dbReference type="InterPro" id="IPR014757">
    <property type="entry name" value="Tscrpt_reg_IclR_C"/>
</dbReference>
<evidence type="ECO:0000256" key="3">
    <source>
        <dbReference type="ARBA" id="ARBA00023163"/>
    </source>
</evidence>
<comment type="caution">
    <text evidence="6">The sequence shown here is derived from an EMBL/GenBank/DDBJ whole genome shotgun (WGS) entry which is preliminary data.</text>
</comment>
<dbReference type="PROSITE" id="PS51077">
    <property type="entry name" value="HTH_ICLR"/>
    <property type="match status" value="1"/>
</dbReference>
<dbReference type="GO" id="GO:0003700">
    <property type="term" value="F:DNA-binding transcription factor activity"/>
    <property type="evidence" value="ECO:0007669"/>
    <property type="project" value="TreeGrafter"/>
</dbReference>
<reference evidence="6 7" key="1">
    <citation type="submission" date="2019-02" db="EMBL/GenBank/DDBJ databases">
        <title>Sequencing the genomes of 1000 actinobacteria strains.</title>
        <authorList>
            <person name="Klenk H.-P."/>
        </authorList>
    </citation>
    <scope>NUCLEOTIDE SEQUENCE [LARGE SCALE GENOMIC DNA]</scope>
    <source>
        <strain evidence="6 7">DSM 44509</strain>
    </source>
</reference>
<evidence type="ECO:0000313" key="7">
    <source>
        <dbReference type="Proteomes" id="UP000292507"/>
    </source>
</evidence>
<keyword evidence="1" id="KW-0805">Transcription regulation</keyword>
<dbReference type="SUPFAM" id="SSF46785">
    <property type="entry name" value="Winged helix' DNA-binding domain"/>
    <property type="match status" value="1"/>
</dbReference>
<organism evidence="6 7">
    <name type="scientific">Blastococcus saxobsidens</name>
    <dbReference type="NCBI Taxonomy" id="138336"/>
    <lineage>
        <taxon>Bacteria</taxon>
        <taxon>Bacillati</taxon>
        <taxon>Actinomycetota</taxon>
        <taxon>Actinomycetes</taxon>
        <taxon>Geodermatophilales</taxon>
        <taxon>Geodermatophilaceae</taxon>
        <taxon>Blastococcus</taxon>
    </lineage>
</organism>
<dbReference type="AlphaFoldDB" id="A0A4Q7Y8I6"/>
<evidence type="ECO:0000259" key="4">
    <source>
        <dbReference type="PROSITE" id="PS51077"/>
    </source>
</evidence>
<dbReference type="InterPro" id="IPR036388">
    <property type="entry name" value="WH-like_DNA-bd_sf"/>
</dbReference>
<dbReference type="EMBL" id="SHKV01000001">
    <property type="protein sequence ID" value="RZU32603.1"/>
    <property type="molecule type" value="Genomic_DNA"/>
</dbReference>
<evidence type="ECO:0000256" key="1">
    <source>
        <dbReference type="ARBA" id="ARBA00023015"/>
    </source>
</evidence>
<dbReference type="Pfam" id="PF01614">
    <property type="entry name" value="IclR_C"/>
    <property type="match status" value="1"/>
</dbReference>
<feature type="domain" description="HTH iclR-type" evidence="4">
    <location>
        <begin position="16"/>
        <end position="78"/>
    </location>
</feature>
<dbReference type="Gene3D" id="3.30.450.40">
    <property type="match status" value="1"/>
</dbReference>
<dbReference type="InterPro" id="IPR029016">
    <property type="entry name" value="GAF-like_dom_sf"/>
</dbReference>
<keyword evidence="7" id="KW-1185">Reference proteome</keyword>
<dbReference type="InterPro" id="IPR050707">
    <property type="entry name" value="HTH_MetabolicPath_Reg"/>
</dbReference>
<dbReference type="Pfam" id="PF09339">
    <property type="entry name" value="HTH_IclR"/>
    <property type="match status" value="1"/>
</dbReference>